<feature type="compositionally biased region" description="Low complexity" evidence="1">
    <location>
        <begin position="216"/>
        <end position="226"/>
    </location>
</feature>
<organism evidence="3">
    <name type="scientific">Timema tahoe</name>
    <dbReference type="NCBI Taxonomy" id="61484"/>
    <lineage>
        <taxon>Eukaryota</taxon>
        <taxon>Metazoa</taxon>
        <taxon>Ecdysozoa</taxon>
        <taxon>Arthropoda</taxon>
        <taxon>Hexapoda</taxon>
        <taxon>Insecta</taxon>
        <taxon>Pterygota</taxon>
        <taxon>Neoptera</taxon>
        <taxon>Polyneoptera</taxon>
        <taxon>Phasmatodea</taxon>
        <taxon>Timematodea</taxon>
        <taxon>Timematoidea</taxon>
        <taxon>Timematidae</taxon>
        <taxon>Timema</taxon>
    </lineage>
</organism>
<dbReference type="InterPro" id="IPR001478">
    <property type="entry name" value="PDZ"/>
</dbReference>
<feature type="region of interest" description="Disordered" evidence="1">
    <location>
        <begin position="83"/>
        <end position="141"/>
    </location>
</feature>
<dbReference type="Gene3D" id="2.30.42.10">
    <property type="match status" value="1"/>
</dbReference>
<feature type="compositionally biased region" description="Basic residues" evidence="1">
    <location>
        <begin position="97"/>
        <end position="106"/>
    </location>
</feature>
<feature type="compositionally biased region" description="Polar residues" evidence="1">
    <location>
        <begin position="132"/>
        <end position="141"/>
    </location>
</feature>
<dbReference type="EMBL" id="OE000608">
    <property type="protein sequence ID" value="CAD7454455.1"/>
    <property type="molecule type" value="Genomic_DNA"/>
</dbReference>
<feature type="region of interest" description="Disordered" evidence="1">
    <location>
        <begin position="214"/>
        <end position="279"/>
    </location>
</feature>
<dbReference type="SUPFAM" id="SSF50156">
    <property type="entry name" value="PDZ domain-like"/>
    <property type="match status" value="1"/>
</dbReference>
<evidence type="ECO:0000259" key="2">
    <source>
        <dbReference type="PROSITE" id="PS50106"/>
    </source>
</evidence>
<evidence type="ECO:0000313" key="3">
    <source>
        <dbReference type="EMBL" id="CAD7454455.1"/>
    </source>
</evidence>
<feature type="region of interest" description="Disordered" evidence="1">
    <location>
        <begin position="172"/>
        <end position="197"/>
    </location>
</feature>
<feature type="domain" description="PDZ" evidence="2">
    <location>
        <begin position="36"/>
        <end position="86"/>
    </location>
</feature>
<name>A0A7R9ICV5_9NEOP</name>
<sequence length="345" mass="38381">MEKGVGVAYCETQAASYSCLKYYDMLVNYSSYKLTADSKFNGFCSSIFSGDRLLEINGHPLPSYQKATDLLRNGPDLVKLRLQRKARHESSTASPPSRRHKRRLHHQLSADSDEDAMGSNVSRHSEKGLSGRRTQSSGNLCNGNKILAPNVARILVPCTGVGPKDRNKFCGSLPNHLDGKPSPGDPGDTPESCCNGNNNNDEYLQRFRGDYLTMTAPSSSSSAAAQHQKHNQHHHHQTKNKRNELELRLHPLDPSALYDQGYGSERSPEEEHPPKAPQPDVCQGRPLEYPFITPACPVRQERYTDVKLYGRCSCDWLHLIQYHTTTDVSSAVTTSVDTTLVCSRL</sequence>
<gene>
    <name evidence="3" type="ORF">TTEB3V08_LOCUS2559</name>
</gene>
<evidence type="ECO:0000256" key="1">
    <source>
        <dbReference type="SAM" id="MobiDB-lite"/>
    </source>
</evidence>
<dbReference type="InterPro" id="IPR036034">
    <property type="entry name" value="PDZ_sf"/>
</dbReference>
<accession>A0A7R9ICV5</accession>
<feature type="compositionally biased region" description="Basic residues" evidence="1">
    <location>
        <begin position="227"/>
        <end position="240"/>
    </location>
</feature>
<feature type="compositionally biased region" description="Basic and acidic residues" evidence="1">
    <location>
        <begin position="241"/>
        <end position="251"/>
    </location>
</feature>
<reference evidence="3" key="1">
    <citation type="submission" date="2020-11" db="EMBL/GenBank/DDBJ databases">
        <authorList>
            <person name="Tran Van P."/>
        </authorList>
    </citation>
    <scope>NUCLEOTIDE SEQUENCE</scope>
</reference>
<dbReference type="PROSITE" id="PS50106">
    <property type="entry name" value="PDZ"/>
    <property type="match status" value="1"/>
</dbReference>
<dbReference type="AlphaFoldDB" id="A0A7R9ICV5"/>
<proteinExistence type="predicted"/>
<protein>
    <recommendedName>
        <fullName evidence="2">PDZ domain-containing protein</fullName>
    </recommendedName>
</protein>